<dbReference type="VEuPathDB" id="FungiDB:ASPTUDRAFT_689256"/>
<gene>
    <name evidence="1" type="ORF">ASPTUDRAFT_689256</name>
</gene>
<accession>A0A1L9N095</accession>
<evidence type="ECO:0000313" key="2">
    <source>
        <dbReference type="Proteomes" id="UP000184304"/>
    </source>
</evidence>
<protein>
    <submittedName>
        <fullName evidence="1">Uncharacterized protein</fullName>
    </submittedName>
</protein>
<reference evidence="2" key="1">
    <citation type="journal article" date="2017" name="Genome Biol.">
        <title>Comparative genomics reveals high biological diversity and specific adaptations in the industrially and medically important fungal genus Aspergillus.</title>
        <authorList>
            <person name="de Vries R.P."/>
            <person name="Riley R."/>
            <person name="Wiebenga A."/>
            <person name="Aguilar-Osorio G."/>
            <person name="Amillis S."/>
            <person name="Uchima C.A."/>
            <person name="Anderluh G."/>
            <person name="Asadollahi M."/>
            <person name="Askin M."/>
            <person name="Barry K."/>
            <person name="Battaglia E."/>
            <person name="Bayram O."/>
            <person name="Benocci T."/>
            <person name="Braus-Stromeyer S.A."/>
            <person name="Caldana C."/>
            <person name="Canovas D."/>
            <person name="Cerqueira G.C."/>
            <person name="Chen F."/>
            <person name="Chen W."/>
            <person name="Choi C."/>
            <person name="Clum A."/>
            <person name="Dos Santos R.A."/>
            <person name="Damasio A.R."/>
            <person name="Diallinas G."/>
            <person name="Emri T."/>
            <person name="Fekete E."/>
            <person name="Flipphi M."/>
            <person name="Freyberg S."/>
            <person name="Gallo A."/>
            <person name="Gournas C."/>
            <person name="Habgood R."/>
            <person name="Hainaut M."/>
            <person name="Harispe M.L."/>
            <person name="Henrissat B."/>
            <person name="Hilden K.S."/>
            <person name="Hope R."/>
            <person name="Hossain A."/>
            <person name="Karabika E."/>
            <person name="Karaffa L."/>
            <person name="Karanyi Z."/>
            <person name="Krasevec N."/>
            <person name="Kuo A."/>
            <person name="Kusch H."/>
            <person name="LaButti K."/>
            <person name="Lagendijk E.L."/>
            <person name="Lapidus A."/>
            <person name="Levasseur A."/>
            <person name="Lindquist E."/>
            <person name="Lipzen A."/>
            <person name="Logrieco A.F."/>
            <person name="MacCabe A."/>
            <person name="Maekelae M.R."/>
            <person name="Malavazi I."/>
            <person name="Melin P."/>
            <person name="Meyer V."/>
            <person name="Mielnichuk N."/>
            <person name="Miskei M."/>
            <person name="Molnar A.P."/>
            <person name="Mule G."/>
            <person name="Ngan C.Y."/>
            <person name="Orejas M."/>
            <person name="Orosz E."/>
            <person name="Ouedraogo J.P."/>
            <person name="Overkamp K.M."/>
            <person name="Park H.-S."/>
            <person name="Perrone G."/>
            <person name="Piumi F."/>
            <person name="Punt P.J."/>
            <person name="Ram A.F."/>
            <person name="Ramon A."/>
            <person name="Rauscher S."/>
            <person name="Record E."/>
            <person name="Riano-Pachon D.M."/>
            <person name="Robert V."/>
            <person name="Roehrig J."/>
            <person name="Ruller R."/>
            <person name="Salamov A."/>
            <person name="Salih N.S."/>
            <person name="Samson R.A."/>
            <person name="Sandor E."/>
            <person name="Sanguinetti M."/>
            <person name="Schuetze T."/>
            <person name="Sepcic K."/>
            <person name="Shelest E."/>
            <person name="Sherlock G."/>
            <person name="Sophianopoulou V."/>
            <person name="Squina F.M."/>
            <person name="Sun H."/>
            <person name="Susca A."/>
            <person name="Todd R.B."/>
            <person name="Tsang A."/>
            <person name="Unkles S.E."/>
            <person name="van de Wiele N."/>
            <person name="van Rossen-Uffink D."/>
            <person name="Oliveira J.V."/>
            <person name="Vesth T.C."/>
            <person name="Visser J."/>
            <person name="Yu J.-H."/>
            <person name="Zhou M."/>
            <person name="Andersen M.R."/>
            <person name="Archer D.B."/>
            <person name="Baker S.E."/>
            <person name="Benoit I."/>
            <person name="Brakhage A.A."/>
            <person name="Braus G.H."/>
            <person name="Fischer R."/>
            <person name="Frisvad J.C."/>
            <person name="Goldman G.H."/>
            <person name="Houbraken J."/>
            <person name="Oakley B."/>
            <person name="Pocsi I."/>
            <person name="Scazzocchio C."/>
            <person name="Seiboth B."/>
            <person name="vanKuyk P.A."/>
            <person name="Wortman J."/>
            <person name="Dyer P.S."/>
            <person name="Grigoriev I.V."/>
        </authorList>
    </citation>
    <scope>NUCLEOTIDE SEQUENCE [LARGE SCALE GENOMIC DNA]</scope>
    <source>
        <strain evidence="2">CBS 134.48</strain>
    </source>
</reference>
<keyword evidence="2" id="KW-1185">Reference proteome</keyword>
<sequence length="158" mass="17732">MGLGSGHVPLRTAARWVATRNTGGKFSVHQKQKARSSANWRENYYPSSSIRCTLLPTSDALNPLGLYFASSSICTVKLLLHWDLMSVQAVISGTSGNFRLGDIHDELLYFCFALNSLLIFLVHPHFNLPLFCPRLQMLKRTPDVLRSSPEKPWTRSGK</sequence>
<organism evidence="1 2">
    <name type="scientific">Aspergillus tubingensis (strain CBS 134.48)</name>
    <dbReference type="NCBI Taxonomy" id="767770"/>
    <lineage>
        <taxon>Eukaryota</taxon>
        <taxon>Fungi</taxon>
        <taxon>Dikarya</taxon>
        <taxon>Ascomycota</taxon>
        <taxon>Pezizomycotina</taxon>
        <taxon>Eurotiomycetes</taxon>
        <taxon>Eurotiomycetidae</taxon>
        <taxon>Eurotiales</taxon>
        <taxon>Aspergillaceae</taxon>
        <taxon>Aspergillus</taxon>
        <taxon>Aspergillus subgen. Circumdati</taxon>
    </lineage>
</organism>
<evidence type="ECO:0000313" key="1">
    <source>
        <dbReference type="EMBL" id="OJI82727.1"/>
    </source>
</evidence>
<dbReference type="Proteomes" id="UP000184304">
    <property type="component" value="Unassembled WGS sequence"/>
</dbReference>
<dbReference type="EMBL" id="KV878204">
    <property type="protein sequence ID" value="OJI82727.1"/>
    <property type="molecule type" value="Genomic_DNA"/>
</dbReference>
<name>A0A1L9N095_ASPTC</name>
<proteinExistence type="predicted"/>
<dbReference type="AlphaFoldDB" id="A0A1L9N095"/>